<dbReference type="EMBL" id="KU574722">
    <property type="protein sequence ID" value="AMM44153.1"/>
    <property type="molecule type" value="Genomic_DNA"/>
</dbReference>
<dbReference type="Pfam" id="PF24732">
    <property type="entry name" value="ParE_like"/>
    <property type="match status" value="1"/>
</dbReference>
<accession>A0A1L2CVU8</accession>
<dbReference type="InterPro" id="IPR056925">
    <property type="entry name" value="ParE-like"/>
</dbReference>
<gene>
    <name evidence="3" type="ORF">CBB_37</name>
    <name evidence="2" type="ORF">CBB_590</name>
</gene>
<keyword evidence="4" id="KW-1185">Reference proteome</keyword>
<feature type="domain" description="ParE-like toxin" evidence="1">
    <location>
        <begin position="20"/>
        <end position="75"/>
    </location>
</feature>
<evidence type="ECO:0000313" key="4">
    <source>
        <dbReference type="Proteomes" id="UP000223891"/>
    </source>
</evidence>
<evidence type="ECO:0000313" key="2">
    <source>
        <dbReference type="EMBL" id="AMM43602.1"/>
    </source>
</evidence>
<reference evidence="3" key="3">
    <citation type="journal article" date="2017" name="Front. Microbiol.">
        <title>Things Are Getting Hairy: Enterobacteria Bacteriophage vB_PcaM_CBB.</title>
        <authorList>
            <person name="Buttimer C."/>
            <person name="Hendrix H."/>
            <person name="Oliveira H."/>
            <person name="Casey A."/>
            <person name="Neve H."/>
            <person name="McAuliffe O."/>
            <person name="Ross R.P."/>
            <person name="Hill C."/>
            <person name="Noben J.P."/>
            <person name="O'Mahony J."/>
            <person name="Lavigne R."/>
            <person name="Coffey A."/>
        </authorList>
    </citation>
    <scope>NUCLEOTIDE SEQUENCE</scope>
</reference>
<dbReference type="EMBL" id="KU574722">
    <property type="protein sequence ID" value="AMM43602.1"/>
    <property type="molecule type" value="Genomic_DNA"/>
</dbReference>
<name>A0A1L2CVU8_9CAUD</name>
<proteinExistence type="predicted"/>
<organism evidence="3 4">
    <name type="scientific">Pectobacterium phage vB_PcaM_CBB</name>
    <dbReference type="NCBI Taxonomy" id="2772511"/>
    <lineage>
        <taxon>Viruses</taxon>
        <taxon>Duplodnaviria</taxon>
        <taxon>Heunggongvirae</taxon>
        <taxon>Uroviricota</taxon>
        <taxon>Caudoviricetes</taxon>
        <taxon>Mimasvirus</taxon>
        <taxon>Mimasvirus CBB</taxon>
    </lineage>
</organism>
<reference evidence="3" key="2">
    <citation type="submission" date="2016-01" db="EMBL/GenBank/DDBJ databases">
        <authorList>
            <person name="Oliw E.H."/>
        </authorList>
    </citation>
    <scope>NUCLEOTIDE SEQUENCE</scope>
</reference>
<evidence type="ECO:0000313" key="3">
    <source>
        <dbReference type="EMBL" id="AMM44153.1"/>
    </source>
</evidence>
<reference evidence="4" key="1">
    <citation type="submission" date="2016-01" db="EMBL/GenBank/DDBJ databases">
        <title>Isolation and Characterization of Enterobacteria phage CBB.</title>
        <authorList>
            <person name="Buttimer C.T.H."/>
            <person name="Hendrix H."/>
            <person name="Alexandre H."/>
            <person name="O'Mahony J."/>
            <person name="Lavigne R."/>
            <person name="Coffey A."/>
        </authorList>
    </citation>
    <scope>NUCLEOTIDE SEQUENCE [LARGE SCALE GENOMIC DNA]</scope>
</reference>
<evidence type="ECO:0000259" key="1">
    <source>
        <dbReference type="Pfam" id="PF24732"/>
    </source>
</evidence>
<dbReference type="Proteomes" id="UP000223891">
    <property type="component" value="Segment"/>
</dbReference>
<sequence length="80" mass="9526">MKKMVIDNTQLRIHFKASTKVLDKALRVVREYTKGEVRPRRLGCGLFEVLDVSHNERIVIQNSKLNLMTHEQYNKFVERR</sequence>
<protein>
    <recommendedName>
        <fullName evidence="1">ParE-like toxin domain-containing protein</fullName>
    </recommendedName>
</protein>